<dbReference type="RefSeq" id="XP_040632706.1">
    <property type="nucleotide sequence ID" value="XM_040771838.1"/>
</dbReference>
<keyword evidence="2" id="KW-1185">Reference proteome</keyword>
<reference evidence="1 2" key="1">
    <citation type="journal article" date="2012" name="Science">
        <title>The Paleozoic origin of enzymatic lignin decomposition reconstructed from 31 fungal genomes.</title>
        <authorList>
            <person name="Floudas D."/>
            <person name="Binder M."/>
            <person name="Riley R."/>
            <person name="Barry K."/>
            <person name="Blanchette R.A."/>
            <person name="Henrissat B."/>
            <person name="Martinez A.T."/>
            <person name="Otillar R."/>
            <person name="Spatafora J.W."/>
            <person name="Yadav J.S."/>
            <person name="Aerts A."/>
            <person name="Benoit I."/>
            <person name="Boyd A."/>
            <person name="Carlson A."/>
            <person name="Copeland A."/>
            <person name="Coutinho P.M."/>
            <person name="de Vries R.P."/>
            <person name="Ferreira P."/>
            <person name="Findley K."/>
            <person name="Foster B."/>
            <person name="Gaskell J."/>
            <person name="Glotzer D."/>
            <person name="Gorecki P."/>
            <person name="Heitman J."/>
            <person name="Hesse C."/>
            <person name="Hori C."/>
            <person name="Igarashi K."/>
            <person name="Jurgens J.A."/>
            <person name="Kallen N."/>
            <person name="Kersten P."/>
            <person name="Kohler A."/>
            <person name="Kuees U."/>
            <person name="Kumar T.K.A."/>
            <person name="Kuo A."/>
            <person name="LaButti K."/>
            <person name="Larrondo L.F."/>
            <person name="Lindquist E."/>
            <person name="Ling A."/>
            <person name="Lombard V."/>
            <person name="Lucas S."/>
            <person name="Lundell T."/>
            <person name="Martin R."/>
            <person name="McLaughlin D.J."/>
            <person name="Morgenstern I."/>
            <person name="Morin E."/>
            <person name="Murat C."/>
            <person name="Nagy L.G."/>
            <person name="Nolan M."/>
            <person name="Ohm R.A."/>
            <person name="Patyshakuliyeva A."/>
            <person name="Rokas A."/>
            <person name="Ruiz-Duenas F.J."/>
            <person name="Sabat G."/>
            <person name="Salamov A."/>
            <person name="Samejima M."/>
            <person name="Schmutz J."/>
            <person name="Slot J.C."/>
            <person name="St John F."/>
            <person name="Stenlid J."/>
            <person name="Sun H."/>
            <person name="Sun S."/>
            <person name="Syed K."/>
            <person name="Tsang A."/>
            <person name="Wiebenga A."/>
            <person name="Young D."/>
            <person name="Pisabarro A."/>
            <person name="Eastwood D.C."/>
            <person name="Martin F."/>
            <person name="Cullen D."/>
            <person name="Grigoriev I.V."/>
            <person name="Hibbett D.S."/>
        </authorList>
    </citation>
    <scope>NUCLEOTIDE SEQUENCE [LARGE SCALE GENOMIC DNA]</scope>
    <source>
        <strain evidence="1 2">DJM-731 SS1</strain>
    </source>
</reference>
<dbReference type="HOGENOM" id="CLU_2960691_0_0_1"/>
<protein>
    <submittedName>
        <fullName evidence="1">Uncharacterized protein</fullName>
    </submittedName>
</protein>
<accession>M5GEY5</accession>
<dbReference type="EMBL" id="JH795856">
    <property type="protein sequence ID" value="EJU05812.1"/>
    <property type="molecule type" value="Genomic_DNA"/>
</dbReference>
<gene>
    <name evidence="1" type="ORF">DACRYDRAFT_20185</name>
</gene>
<dbReference type="Proteomes" id="UP000030653">
    <property type="component" value="Unassembled WGS sequence"/>
</dbReference>
<evidence type="ECO:0000313" key="1">
    <source>
        <dbReference type="EMBL" id="EJU05812.1"/>
    </source>
</evidence>
<evidence type="ECO:0000313" key="2">
    <source>
        <dbReference type="Proteomes" id="UP000030653"/>
    </source>
</evidence>
<dbReference type="AlphaFoldDB" id="M5GEY5"/>
<name>M5GEY5_DACPD</name>
<dbReference type="GeneID" id="63686900"/>
<sequence length="59" mass="6736">MRRAKTVSFELEAAEGWEPLHLTQVKGALPLSPTPLWTDKLKRQMPQVLPLSQYALYCP</sequence>
<organism evidence="1 2">
    <name type="scientific">Dacryopinax primogenitus (strain DJM 731)</name>
    <name type="common">Brown rot fungus</name>
    <dbReference type="NCBI Taxonomy" id="1858805"/>
    <lineage>
        <taxon>Eukaryota</taxon>
        <taxon>Fungi</taxon>
        <taxon>Dikarya</taxon>
        <taxon>Basidiomycota</taxon>
        <taxon>Agaricomycotina</taxon>
        <taxon>Dacrymycetes</taxon>
        <taxon>Dacrymycetales</taxon>
        <taxon>Dacrymycetaceae</taxon>
        <taxon>Dacryopinax</taxon>
    </lineage>
</organism>
<proteinExistence type="predicted"/>